<feature type="region of interest" description="Disordered" evidence="1">
    <location>
        <begin position="378"/>
        <end position="558"/>
    </location>
</feature>
<feature type="compositionally biased region" description="Low complexity" evidence="1">
    <location>
        <begin position="312"/>
        <end position="326"/>
    </location>
</feature>
<feature type="compositionally biased region" description="Low complexity" evidence="1">
    <location>
        <begin position="198"/>
        <end position="227"/>
    </location>
</feature>
<organism evidence="3 4">
    <name type="scientific">Ophiocordyceps sinensis</name>
    <dbReference type="NCBI Taxonomy" id="72228"/>
    <lineage>
        <taxon>Eukaryota</taxon>
        <taxon>Fungi</taxon>
        <taxon>Dikarya</taxon>
        <taxon>Ascomycota</taxon>
        <taxon>Pezizomycotina</taxon>
        <taxon>Sordariomycetes</taxon>
        <taxon>Hypocreomycetidae</taxon>
        <taxon>Hypocreales</taxon>
        <taxon>Ophiocordycipitaceae</taxon>
        <taxon>Ophiocordyceps</taxon>
    </lineage>
</organism>
<feature type="compositionally biased region" description="Acidic residues" evidence="1">
    <location>
        <begin position="504"/>
        <end position="514"/>
    </location>
</feature>
<feature type="compositionally biased region" description="Basic and acidic residues" evidence="1">
    <location>
        <begin position="515"/>
        <end position="525"/>
    </location>
</feature>
<feature type="compositionally biased region" description="Polar residues" evidence="1">
    <location>
        <begin position="302"/>
        <end position="311"/>
    </location>
</feature>
<feature type="compositionally biased region" description="Polar residues" evidence="1">
    <location>
        <begin position="389"/>
        <end position="407"/>
    </location>
</feature>
<comment type="caution">
    <text evidence="3">The sequence shown here is derived from an EMBL/GenBank/DDBJ whole genome shotgun (WGS) entry which is preliminary data.</text>
</comment>
<sequence>MESPPKRITRARAAAKAGEATTKQPIKVVTAATKARTAGMATVGTQSTAAKRKTRADENENEDSSQQQTTATRALRARPRRAVEAQEEAPAPAPAKTTRARGGPARKRADQAPGREGAEQAEAPEPARPRGRPRKTPALEAKEPAPEPAKKATRGRPAAATNTNNAAAAKPAATKKMVKFQDLDKENVEVKPKEPVKTGLRGRPARRGGVATTAARSSARAATPTTTGNDGQKKPLSPKKVTQMPVTRDDDSSEDELAAEKNKTPVKAMMMSPIKPPAGIMASARKREPAQAESASIAVEKTPSQEAATGASSLLGLPPRRLPSSPVKDSLKSPAKRMGPAAVQGPAVKMWAHHAEHQDQAPGLKTPLIQSVAKRPQSPIKGLTLPPTAASSKPLHSQSAMKNSMFQSPAKRAMPGWRPLTEPRPRGASCLAESPEMQPMIMATPSRPAKGRPSQKLMAEEDATENVDYDDLYNDSTENPPFSGRLSSVLPRHVDPALRGEAEAISEEDAELEEEGTRLTHKATEAESTVPANPTEEASLSPESSGGEPVCPTEDDDVDPMALDEIVDEMEESAELPLQADEFPTQGNPMYQLRDKDMNPCHDLQFESEDEDELPSRAENMAATTPARLTQTPRGRYCTEESRRLTIGLTSLAEQFGSWSTVSPVKPVAGRGAEAAEMANATGEAVDEVQLAQEGPLGFENSPFKGSFFYDGMLADTDNAFEVEDPIQGGEDEELETPLDGIMITEEDFALAQEANDMSAMEPEQIDAVVSGPSFNDGLSEASQEYGDENEMPVEALAAQSQSAMPVTPARPDRQLRTFFTTTKVPLKAADESTPSPLKKRSWSASRASHKRPDSLSRSATVISYSPSKGKKKAETDEDLEAPCAPATPSKTDIWSTMGTPARTPRRDLSPGLLRGAVVFVDVHTTEGADASGIFVELLSQMGARCVKTWQWNPTSPADGEASSNKVGITHVVYKDGGKRTLEKVRWANGLVHCVGVSWVLDCERENDWLDEAPFYIDTSNMPRGGARRRKSMEPKALANLNGAVVSSPAKGPSSRAPNTPANRRDSTVWMHTPSNQDEQGDDDDEDLEWSCVLLTPVPKTPAPETVARYAAGLPETPNGDDDEHDDDYVDSSAAEQALVTRTCPPKRNQYRDMGEGILARDKDEQVLMRLMAARRKSLQFAPKIGSPLSKTWG</sequence>
<feature type="compositionally biased region" description="Basic and acidic residues" evidence="1">
    <location>
        <begin position="179"/>
        <end position="196"/>
    </location>
</feature>
<evidence type="ECO:0000313" key="3">
    <source>
        <dbReference type="EMBL" id="KAF4507552.1"/>
    </source>
</evidence>
<dbReference type="EMBL" id="JAAVMX010000005">
    <property type="protein sequence ID" value="KAF4507552.1"/>
    <property type="molecule type" value="Genomic_DNA"/>
</dbReference>
<feature type="compositionally biased region" description="Low complexity" evidence="1">
    <location>
        <begin position="11"/>
        <end position="38"/>
    </location>
</feature>
<feature type="compositionally biased region" description="Acidic residues" evidence="1">
    <location>
        <begin position="460"/>
        <end position="473"/>
    </location>
</feature>
<feature type="compositionally biased region" description="Polar residues" evidence="1">
    <location>
        <begin position="526"/>
        <end position="544"/>
    </location>
</feature>
<evidence type="ECO:0000256" key="1">
    <source>
        <dbReference type="SAM" id="MobiDB-lite"/>
    </source>
</evidence>
<dbReference type="Gene3D" id="3.40.50.10190">
    <property type="entry name" value="BRCT domain"/>
    <property type="match status" value="1"/>
</dbReference>
<dbReference type="InterPro" id="IPR022047">
    <property type="entry name" value="Microcephalin-like"/>
</dbReference>
<feature type="compositionally biased region" description="Polar residues" evidence="1">
    <location>
        <begin position="856"/>
        <end position="867"/>
    </location>
</feature>
<feature type="compositionally biased region" description="Low complexity" evidence="1">
    <location>
        <begin position="157"/>
        <end position="175"/>
    </location>
</feature>
<dbReference type="InterPro" id="IPR001357">
    <property type="entry name" value="BRCT_dom"/>
</dbReference>
<feature type="compositionally biased region" description="Low complexity" evidence="1">
    <location>
        <begin position="111"/>
        <end position="124"/>
    </location>
</feature>
<feature type="region of interest" description="Disordered" evidence="1">
    <location>
        <begin position="827"/>
        <end position="908"/>
    </location>
</feature>
<reference evidence="3 4" key="1">
    <citation type="journal article" date="2020" name="Genome Biol. Evol.">
        <title>A new high-quality draft genome assembly of the Chinese cordyceps Ophiocordyceps sinensis.</title>
        <authorList>
            <person name="Shu R."/>
            <person name="Zhang J."/>
            <person name="Meng Q."/>
            <person name="Zhang H."/>
            <person name="Zhou G."/>
            <person name="Li M."/>
            <person name="Wu P."/>
            <person name="Zhao Y."/>
            <person name="Chen C."/>
            <person name="Qin Q."/>
        </authorList>
    </citation>
    <scope>NUCLEOTIDE SEQUENCE [LARGE SCALE GENOMIC DNA]</scope>
    <source>
        <strain evidence="3 4">IOZ07</strain>
    </source>
</reference>
<dbReference type="InterPro" id="IPR036420">
    <property type="entry name" value="BRCT_dom_sf"/>
</dbReference>
<dbReference type="Proteomes" id="UP000557566">
    <property type="component" value="Unassembled WGS sequence"/>
</dbReference>
<feature type="compositionally biased region" description="Basic and acidic residues" evidence="1">
    <location>
        <begin position="140"/>
        <end position="150"/>
    </location>
</feature>
<feature type="compositionally biased region" description="Basic and acidic residues" evidence="1">
    <location>
        <begin position="492"/>
        <end position="502"/>
    </location>
</feature>
<feature type="domain" description="BRCT" evidence="2">
    <location>
        <begin position="909"/>
        <end position="1017"/>
    </location>
</feature>
<evidence type="ECO:0000313" key="4">
    <source>
        <dbReference type="Proteomes" id="UP000557566"/>
    </source>
</evidence>
<name>A0A8H4LYQ8_9HYPO</name>
<evidence type="ECO:0000259" key="2">
    <source>
        <dbReference type="PROSITE" id="PS50172"/>
    </source>
</evidence>
<keyword evidence="4" id="KW-1185">Reference proteome</keyword>
<dbReference type="AlphaFoldDB" id="A0A8H4LYQ8"/>
<dbReference type="SUPFAM" id="SSF52113">
    <property type="entry name" value="BRCT domain"/>
    <property type="match status" value="1"/>
</dbReference>
<dbReference type="PANTHER" id="PTHR14625">
    <property type="entry name" value="MICROCEPHALIN"/>
    <property type="match status" value="1"/>
</dbReference>
<feature type="region of interest" description="Disordered" evidence="1">
    <location>
        <begin position="1"/>
        <end position="342"/>
    </location>
</feature>
<feature type="compositionally biased region" description="Low complexity" evidence="1">
    <location>
        <begin position="88"/>
        <end position="101"/>
    </location>
</feature>
<dbReference type="PROSITE" id="PS50172">
    <property type="entry name" value="BRCT"/>
    <property type="match status" value="1"/>
</dbReference>
<gene>
    <name evidence="3" type="ORF">G6O67_004040</name>
</gene>
<feature type="compositionally biased region" description="Polar residues" evidence="1">
    <location>
        <begin position="889"/>
        <end position="899"/>
    </location>
</feature>
<protein>
    <recommendedName>
        <fullName evidence="2">BRCT domain-containing protein</fullName>
    </recommendedName>
</protein>
<accession>A0A8H4LYQ8</accession>
<dbReference type="GO" id="GO:0000278">
    <property type="term" value="P:mitotic cell cycle"/>
    <property type="evidence" value="ECO:0007669"/>
    <property type="project" value="TreeGrafter"/>
</dbReference>
<dbReference type="CDD" id="cd17716">
    <property type="entry name" value="BRCT_microcephalin_rpt1"/>
    <property type="match status" value="1"/>
</dbReference>
<feature type="region of interest" description="Disordered" evidence="1">
    <location>
        <begin position="1042"/>
        <end position="1085"/>
    </location>
</feature>
<proteinExistence type="predicted"/>
<dbReference type="OrthoDB" id="2384350at2759"/>
<dbReference type="PANTHER" id="PTHR14625:SF3">
    <property type="entry name" value="MICROCEPHALIN"/>
    <property type="match status" value="1"/>
</dbReference>